<evidence type="ECO:0000313" key="2">
    <source>
        <dbReference type="EMBL" id="KAJ3690732.1"/>
    </source>
</evidence>
<gene>
    <name evidence="2" type="ORF">LUZ61_019896</name>
</gene>
<comment type="caution">
    <text evidence="2">The sequence shown here is derived from an EMBL/GenBank/DDBJ whole genome shotgun (WGS) entry which is preliminary data.</text>
</comment>
<evidence type="ECO:0008006" key="4">
    <source>
        <dbReference type="Google" id="ProtNLM"/>
    </source>
</evidence>
<evidence type="ECO:0000313" key="3">
    <source>
        <dbReference type="Proteomes" id="UP001210211"/>
    </source>
</evidence>
<dbReference type="PANTHER" id="PTHR36072:SF2">
    <property type="entry name" value="OS01G0531000 PROTEIN"/>
    <property type="match status" value="1"/>
</dbReference>
<reference evidence="2 3" key="1">
    <citation type="journal article" date="2022" name="Cell">
        <title>Repeat-based holocentromeres influence genome architecture and karyotype evolution.</title>
        <authorList>
            <person name="Hofstatter P.G."/>
            <person name="Thangavel G."/>
            <person name="Lux T."/>
            <person name="Neumann P."/>
            <person name="Vondrak T."/>
            <person name="Novak P."/>
            <person name="Zhang M."/>
            <person name="Costa L."/>
            <person name="Castellani M."/>
            <person name="Scott A."/>
            <person name="Toegelov H."/>
            <person name="Fuchs J."/>
            <person name="Mata-Sucre Y."/>
            <person name="Dias Y."/>
            <person name="Vanzela A.L.L."/>
            <person name="Huettel B."/>
            <person name="Almeida C.C.S."/>
            <person name="Simkova H."/>
            <person name="Souza G."/>
            <person name="Pedrosa-Harand A."/>
            <person name="Macas J."/>
            <person name="Mayer K.F.X."/>
            <person name="Houben A."/>
            <person name="Marques A."/>
        </authorList>
    </citation>
    <scope>NUCLEOTIDE SEQUENCE [LARGE SCALE GENOMIC DNA]</scope>
    <source>
        <strain evidence="2">RhyTen1mFocal</strain>
    </source>
</reference>
<dbReference type="Pfam" id="PF04032">
    <property type="entry name" value="Rpr2"/>
    <property type="match status" value="1"/>
</dbReference>
<proteinExistence type="predicted"/>
<dbReference type="InterPro" id="IPR007175">
    <property type="entry name" value="Rpr2/Snm1/Rpp21"/>
</dbReference>
<dbReference type="PANTHER" id="PTHR36072">
    <property type="entry name" value="OS01G0541600 PROTEIN"/>
    <property type="match status" value="1"/>
</dbReference>
<dbReference type="GO" id="GO:0006396">
    <property type="term" value="P:RNA processing"/>
    <property type="evidence" value="ECO:0007669"/>
    <property type="project" value="InterPro"/>
</dbReference>
<accession>A0AAD5ZC73</accession>
<feature type="region of interest" description="Disordered" evidence="1">
    <location>
        <begin position="164"/>
        <end position="241"/>
    </location>
</feature>
<feature type="compositionally biased region" description="Basic and acidic residues" evidence="1">
    <location>
        <begin position="217"/>
        <end position="230"/>
    </location>
</feature>
<name>A0AAD5ZC73_9POAL</name>
<evidence type="ECO:0000256" key="1">
    <source>
        <dbReference type="SAM" id="MobiDB-lite"/>
    </source>
</evidence>
<dbReference type="EMBL" id="JAMRDG010000002">
    <property type="protein sequence ID" value="KAJ3690732.1"/>
    <property type="molecule type" value="Genomic_DNA"/>
</dbReference>
<keyword evidence="3" id="KW-1185">Reference proteome</keyword>
<dbReference type="Gene3D" id="6.20.50.20">
    <property type="match status" value="1"/>
</dbReference>
<dbReference type="AlphaFoldDB" id="A0AAD5ZC73"/>
<sequence>MGRKGSSTSSQGATKYTNKVISLREENTGKKHADVASILKVQHLKRVATWASGPGKIPPLGSILGQHLAATAEASGLPLDPSSFLCQRCETILSPGLNCTIRIKKNTKKGRQAQNNVVYKCHFCHRENLKRGAPKGTVKSLLASAPYKSIDLTPKIDPRCSLKEATASSPRTPMPKMLTTSNNDKSNNKRDNFSSLSASNGVGSGSRKRQRKGWMSLKDKAKADASESAKRINSFFSPFNM</sequence>
<protein>
    <recommendedName>
        <fullName evidence="4">Rpr2-domain-containing protein</fullName>
    </recommendedName>
</protein>
<dbReference type="Proteomes" id="UP001210211">
    <property type="component" value="Unassembled WGS sequence"/>
</dbReference>
<organism evidence="2 3">
    <name type="scientific">Rhynchospora tenuis</name>
    <dbReference type="NCBI Taxonomy" id="198213"/>
    <lineage>
        <taxon>Eukaryota</taxon>
        <taxon>Viridiplantae</taxon>
        <taxon>Streptophyta</taxon>
        <taxon>Embryophyta</taxon>
        <taxon>Tracheophyta</taxon>
        <taxon>Spermatophyta</taxon>
        <taxon>Magnoliopsida</taxon>
        <taxon>Liliopsida</taxon>
        <taxon>Poales</taxon>
        <taxon>Cyperaceae</taxon>
        <taxon>Cyperoideae</taxon>
        <taxon>Rhynchosporeae</taxon>
        <taxon>Rhynchospora</taxon>
    </lineage>
</organism>